<accession>A0ABU9S230</accession>
<reference evidence="1 2" key="1">
    <citation type="submission" date="2024-01" db="EMBL/GenBank/DDBJ databases">
        <title>The diversity of rhizobia nodulating Mimosa spp. in eleven states of Brazil covering several biomes is determined by host plant, location, and edaphic factors.</title>
        <authorList>
            <person name="Rouws L."/>
            <person name="Barauna A."/>
            <person name="Beukes C."/>
            <person name="De Faria S.M."/>
            <person name="Gross E."/>
            <person name="Dos Reis Junior F.B."/>
            <person name="Simon M."/>
            <person name="Maluk M."/>
            <person name="Odee D.W."/>
            <person name="Kenicer G."/>
            <person name="Young J.P.W."/>
            <person name="Reis V.M."/>
            <person name="Zilli J."/>
            <person name="James E.K."/>
        </authorList>
    </citation>
    <scope>NUCLEOTIDE SEQUENCE [LARGE SCALE GENOMIC DNA]</scope>
    <source>
        <strain evidence="1 2">JPY167</strain>
    </source>
</reference>
<protein>
    <submittedName>
        <fullName evidence="1">Uncharacterized protein</fullName>
    </submittedName>
</protein>
<comment type="caution">
    <text evidence="1">The sequence shown here is derived from an EMBL/GenBank/DDBJ whole genome shotgun (WGS) entry which is preliminary data.</text>
</comment>
<evidence type="ECO:0000313" key="1">
    <source>
        <dbReference type="EMBL" id="MEM5426388.1"/>
    </source>
</evidence>
<dbReference type="Proteomes" id="UP001489897">
    <property type="component" value="Unassembled WGS sequence"/>
</dbReference>
<sequence>MNDASTSADHAPNARDILLEPGRRLLLGGLLLRGLVGVKAASRHAQSGVRRL</sequence>
<organism evidence="1 2">
    <name type="scientific">Paraburkholderia ferrariae</name>
    <dbReference type="NCBI Taxonomy" id="386056"/>
    <lineage>
        <taxon>Bacteria</taxon>
        <taxon>Pseudomonadati</taxon>
        <taxon>Pseudomonadota</taxon>
        <taxon>Betaproteobacteria</taxon>
        <taxon>Burkholderiales</taxon>
        <taxon>Burkholderiaceae</taxon>
        <taxon>Paraburkholderia</taxon>
    </lineage>
</organism>
<gene>
    <name evidence="1" type="ORF">VSR73_36090</name>
</gene>
<keyword evidence="2" id="KW-1185">Reference proteome</keyword>
<name>A0ABU9S230_9BURK</name>
<dbReference type="EMBL" id="JAYMRV010000017">
    <property type="protein sequence ID" value="MEM5426388.1"/>
    <property type="molecule type" value="Genomic_DNA"/>
</dbReference>
<proteinExistence type="predicted"/>
<evidence type="ECO:0000313" key="2">
    <source>
        <dbReference type="Proteomes" id="UP001489897"/>
    </source>
</evidence>
<dbReference type="RefSeq" id="WP_342950054.1">
    <property type="nucleotide sequence ID" value="NZ_JAYMRV010000017.1"/>
</dbReference>